<protein>
    <submittedName>
        <fullName evidence="2">Genomic scaffold, ProqFM164S02</fullName>
    </submittedName>
</protein>
<accession>W6Q2R4</accession>
<keyword evidence="1" id="KW-0812">Transmembrane</keyword>
<keyword evidence="1" id="KW-0472">Membrane</keyword>
<dbReference type="Proteomes" id="UP000030686">
    <property type="component" value="Unassembled WGS sequence"/>
</dbReference>
<keyword evidence="3" id="KW-1185">Reference proteome</keyword>
<dbReference type="EMBL" id="HG792016">
    <property type="protein sequence ID" value="CDM30620.1"/>
    <property type="molecule type" value="Genomic_DNA"/>
</dbReference>
<feature type="transmembrane region" description="Helical" evidence="1">
    <location>
        <begin position="37"/>
        <end position="57"/>
    </location>
</feature>
<evidence type="ECO:0000313" key="2">
    <source>
        <dbReference type="EMBL" id="CDM30620.1"/>
    </source>
</evidence>
<sequence>MYLMYYVQQCLDFFLDMRVAVLAVILVATVVDQFDPGDVDVALVMAMTFNGVLMQLIKDWMNMEASIRAVCRVKC</sequence>
<name>W6Q2R4_PENRF</name>
<organism evidence="2 3">
    <name type="scientific">Penicillium roqueforti (strain FM164)</name>
    <dbReference type="NCBI Taxonomy" id="1365484"/>
    <lineage>
        <taxon>Eukaryota</taxon>
        <taxon>Fungi</taxon>
        <taxon>Dikarya</taxon>
        <taxon>Ascomycota</taxon>
        <taxon>Pezizomycotina</taxon>
        <taxon>Eurotiomycetes</taxon>
        <taxon>Eurotiomycetidae</taxon>
        <taxon>Eurotiales</taxon>
        <taxon>Aspergillaceae</taxon>
        <taxon>Penicillium</taxon>
    </lineage>
</organism>
<evidence type="ECO:0000256" key="1">
    <source>
        <dbReference type="SAM" id="Phobius"/>
    </source>
</evidence>
<dbReference type="STRING" id="1365484.W6Q2R4"/>
<proteinExistence type="predicted"/>
<feature type="transmembrane region" description="Helical" evidence="1">
    <location>
        <begin position="12"/>
        <end position="31"/>
    </location>
</feature>
<reference evidence="2" key="1">
    <citation type="journal article" date="2014" name="Nat. Commun.">
        <title>Multiple recent horizontal transfers of a large genomic region in cheese making fungi.</title>
        <authorList>
            <person name="Cheeseman K."/>
            <person name="Ropars J."/>
            <person name="Renault P."/>
            <person name="Dupont J."/>
            <person name="Gouzy J."/>
            <person name="Branca A."/>
            <person name="Abraham A.L."/>
            <person name="Ceppi M."/>
            <person name="Conseiller E."/>
            <person name="Debuchy R."/>
            <person name="Malagnac F."/>
            <person name="Goarin A."/>
            <person name="Silar P."/>
            <person name="Lacoste S."/>
            <person name="Sallet E."/>
            <person name="Bensimon A."/>
            <person name="Giraud T."/>
            <person name="Brygoo Y."/>
        </authorList>
    </citation>
    <scope>NUCLEOTIDE SEQUENCE [LARGE SCALE GENOMIC DNA]</scope>
    <source>
        <strain evidence="2">FM164</strain>
    </source>
</reference>
<keyword evidence="1" id="KW-1133">Transmembrane helix</keyword>
<evidence type="ECO:0000313" key="3">
    <source>
        <dbReference type="Proteomes" id="UP000030686"/>
    </source>
</evidence>
<gene>
    <name evidence="2" type="ORF">PROQFM164_S02g000770</name>
</gene>
<dbReference type="AlphaFoldDB" id="W6Q2R4"/>